<dbReference type="EMBL" id="BJUD01000010">
    <property type="protein sequence ID" value="GEK28473.1"/>
    <property type="molecule type" value="Genomic_DNA"/>
</dbReference>
<evidence type="ECO:0000313" key="2">
    <source>
        <dbReference type="EMBL" id="KRN94896.1"/>
    </source>
</evidence>
<dbReference type="RefSeq" id="WP_057811167.1">
    <property type="nucleotide sequence ID" value="NZ_BJUD01000010.1"/>
</dbReference>
<reference evidence="1 4" key="2">
    <citation type="submission" date="2019-07" db="EMBL/GenBank/DDBJ databases">
        <title>Whole genome shotgun sequence of Lactobacillus siliginis NBRC 101315.</title>
        <authorList>
            <person name="Hosoyama A."/>
            <person name="Uohara A."/>
            <person name="Ohji S."/>
            <person name="Ichikawa N."/>
        </authorList>
    </citation>
    <scope>NUCLEOTIDE SEQUENCE [LARGE SCALE GENOMIC DNA]</scope>
    <source>
        <strain evidence="1 4">NBRC 101315</strain>
    </source>
</reference>
<gene>
    <name evidence="2" type="ORF">IV55_GL000439</name>
    <name evidence="1" type="ORF">LSI01_07840</name>
</gene>
<protein>
    <recommendedName>
        <fullName evidence="5">NAD(P)-binding domain-containing protein</fullName>
    </recommendedName>
</protein>
<keyword evidence="3" id="KW-1185">Reference proteome</keyword>
<evidence type="ECO:0008006" key="5">
    <source>
        <dbReference type="Google" id="ProtNLM"/>
    </source>
</evidence>
<evidence type="ECO:0000313" key="4">
    <source>
        <dbReference type="Proteomes" id="UP000321429"/>
    </source>
</evidence>
<proteinExistence type="predicted"/>
<dbReference type="Proteomes" id="UP000051139">
    <property type="component" value="Unassembled WGS sequence"/>
</dbReference>
<name>A0A0R2L0B6_9LACO</name>
<organism evidence="2 3">
    <name type="scientific">Furfurilactobacillus siliginis</name>
    <dbReference type="NCBI Taxonomy" id="348151"/>
    <lineage>
        <taxon>Bacteria</taxon>
        <taxon>Bacillati</taxon>
        <taxon>Bacillota</taxon>
        <taxon>Bacilli</taxon>
        <taxon>Lactobacillales</taxon>
        <taxon>Lactobacillaceae</taxon>
        <taxon>Furfurilactobacillus</taxon>
    </lineage>
</organism>
<accession>A0A0R2L0B6</accession>
<reference evidence="2 3" key="1">
    <citation type="journal article" date="2015" name="Genome Announc.">
        <title>Expanding the biotechnology potential of lactobacilli through comparative genomics of 213 strains and associated genera.</title>
        <authorList>
            <person name="Sun Z."/>
            <person name="Harris H.M."/>
            <person name="McCann A."/>
            <person name="Guo C."/>
            <person name="Argimon S."/>
            <person name="Zhang W."/>
            <person name="Yang X."/>
            <person name="Jeffery I.B."/>
            <person name="Cooney J.C."/>
            <person name="Kagawa T.F."/>
            <person name="Liu W."/>
            <person name="Song Y."/>
            <person name="Salvetti E."/>
            <person name="Wrobel A."/>
            <person name="Rasinkangas P."/>
            <person name="Parkhill J."/>
            <person name="Rea M.C."/>
            <person name="O'Sullivan O."/>
            <person name="Ritari J."/>
            <person name="Douillard F.P."/>
            <person name="Paul Ross R."/>
            <person name="Yang R."/>
            <person name="Briner A.E."/>
            <person name="Felis G.E."/>
            <person name="de Vos W.M."/>
            <person name="Barrangou R."/>
            <person name="Klaenhammer T.R."/>
            <person name="Caufield P.W."/>
            <person name="Cui Y."/>
            <person name="Zhang H."/>
            <person name="O'Toole P.W."/>
        </authorList>
    </citation>
    <scope>NUCLEOTIDE SEQUENCE [LARGE SCALE GENOMIC DNA]</scope>
    <source>
        <strain evidence="2 3">DSM 22696</strain>
    </source>
</reference>
<comment type="caution">
    <text evidence="2">The sequence shown here is derived from an EMBL/GenBank/DDBJ whole genome shotgun (WGS) entry which is preliminary data.</text>
</comment>
<dbReference type="AlphaFoldDB" id="A0A0R2L0B6"/>
<dbReference type="Proteomes" id="UP000321429">
    <property type="component" value="Unassembled WGS sequence"/>
</dbReference>
<dbReference type="PATRIC" id="fig|348151.3.peg.447"/>
<evidence type="ECO:0000313" key="3">
    <source>
        <dbReference type="Proteomes" id="UP000051139"/>
    </source>
</evidence>
<sequence length="189" mass="21757">MTRVLFIGAENTLTQSVIKQFHMRHPEIDLRLLTRHPHQVPIGFRRQFEVLVGEPTDVLTMAQATNDTQQIYISDALNAARWLRALVWVTHHFTRNIQRIFVSTLAISAEVARVTQIHADYFDTFNTLRKDNLKFSYIHELRPQCSNGRLIEIFNTHSEISRQVVGSMKLPEFLSNQVAGELFAMGLAN</sequence>
<dbReference type="EMBL" id="JQCB01000012">
    <property type="protein sequence ID" value="KRN94896.1"/>
    <property type="molecule type" value="Genomic_DNA"/>
</dbReference>
<evidence type="ECO:0000313" key="1">
    <source>
        <dbReference type="EMBL" id="GEK28473.1"/>
    </source>
</evidence>